<evidence type="ECO:0000313" key="3">
    <source>
        <dbReference type="EMBL" id="MEK8027424.1"/>
    </source>
</evidence>
<feature type="region of interest" description="Disordered" evidence="1">
    <location>
        <begin position="526"/>
        <end position="602"/>
    </location>
</feature>
<protein>
    <submittedName>
        <fullName evidence="3">DUF692 family multinuclear iron-containing protein</fullName>
    </submittedName>
</protein>
<dbReference type="Pfam" id="PF09836">
    <property type="entry name" value="DUF2063"/>
    <property type="match status" value="1"/>
</dbReference>
<dbReference type="NCBIfam" id="NF003818">
    <property type="entry name" value="PRK05409.1"/>
    <property type="match status" value="1"/>
</dbReference>
<dbReference type="InterPro" id="IPR007801">
    <property type="entry name" value="MbnB/TglH/ChrH"/>
</dbReference>
<reference evidence="3 4" key="1">
    <citation type="submission" date="2024-04" db="EMBL/GenBank/DDBJ databases">
        <title>Novel species of the genus Ideonella isolated from streams.</title>
        <authorList>
            <person name="Lu H."/>
        </authorList>
    </citation>
    <scope>NUCLEOTIDE SEQUENCE [LARGE SCALE GENOMIC DNA]</scope>
    <source>
        <strain evidence="3 4">BYS139W</strain>
    </source>
</reference>
<dbReference type="Gene3D" id="3.20.20.150">
    <property type="entry name" value="Divalent-metal-dependent TIM barrel enzymes"/>
    <property type="match status" value="1"/>
</dbReference>
<evidence type="ECO:0000259" key="2">
    <source>
        <dbReference type="Pfam" id="PF09836"/>
    </source>
</evidence>
<gene>
    <name evidence="3" type="ORF">AACH11_15780</name>
</gene>
<accession>A0ABU9BCC6</accession>
<proteinExistence type="predicted"/>
<dbReference type="PANTHER" id="PTHR42194">
    <property type="entry name" value="UPF0276 PROTEIN HI_1600"/>
    <property type="match status" value="1"/>
</dbReference>
<organism evidence="3 4">
    <name type="scientific">Pseudaquabacterium rugosum</name>
    <dbReference type="NCBI Taxonomy" id="2984194"/>
    <lineage>
        <taxon>Bacteria</taxon>
        <taxon>Pseudomonadati</taxon>
        <taxon>Pseudomonadota</taxon>
        <taxon>Betaproteobacteria</taxon>
        <taxon>Burkholderiales</taxon>
        <taxon>Sphaerotilaceae</taxon>
        <taxon>Pseudaquabacterium</taxon>
    </lineage>
</organism>
<evidence type="ECO:0000256" key="1">
    <source>
        <dbReference type="SAM" id="MobiDB-lite"/>
    </source>
</evidence>
<dbReference type="Proteomes" id="UP001368500">
    <property type="component" value="Unassembled WGS sequence"/>
</dbReference>
<dbReference type="EMBL" id="JBBUTF010000014">
    <property type="protein sequence ID" value="MEK8027424.1"/>
    <property type="molecule type" value="Genomic_DNA"/>
</dbReference>
<feature type="compositionally biased region" description="Pro residues" evidence="1">
    <location>
        <begin position="333"/>
        <end position="343"/>
    </location>
</feature>
<feature type="region of interest" description="Disordered" evidence="1">
    <location>
        <begin position="665"/>
        <end position="689"/>
    </location>
</feature>
<comment type="caution">
    <text evidence="3">The sequence shown here is derived from an EMBL/GenBank/DDBJ whole genome shotgun (WGS) entry which is preliminary data.</text>
</comment>
<sequence length="689" mass="71930">MDTAPTSAGIGWRAPHEAALLERRPPLGFIEVHSENFFGDGGPALACLQAARAHWPVSLHGVGLGLASPAGLDPWHLDRLARLVERVEPWAVSDHACFARAPRTPGGPVIHAADLLPPPRDAATLDRLVAQVQQVQDRLRRPILVENLSAALAWRDDAMNEAEWLTALARRSGCRLLLDLNNLAVNARNALAGADGHAAALDDPRVAAAVRATVDRIPVGLIGELHVAGHTVHEGLALDDHGSAVSDTVWALLAHTLARHGALPVLVEWDTAVPALDVLLAEARRADAVAADVAVRRGLAPGVPLDAGTVDVARAEPMASAHHPADGGHRPTSPSPALAPAPAPTTSAAPADDPRPQRLLHALFQPIGSAAAAQADAALAPGLAGDAATQSRALAALRGQQRATAVHALRAVYPALRDQLGDEAFAVLARRHGLARPPTRGDLGQWGGDLADAIAAEPQLADWPWLADLARLEWAVHQAQHAADAPALTTTDLQALAAADPAQVRLRPPPGSALLPLDALVPALWRETRGGTPPDGDDRTTAAAAPSPDDQVKRHDSRHDRRRDGADNETGPHAERDAEDPAEGEHTGATDGPAPPDTRSPWLIWRPAGRWQVRLRPLGPGDAACVAATLDGAPLATAMAAATAADARWRLDGLLRAALDDGLLVRASPPPGGEPDRPPASRNGVEDAG</sequence>
<name>A0ABU9BCC6_9BURK</name>
<feature type="compositionally biased region" description="Basic and acidic residues" evidence="1">
    <location>
        <begin position="550"/>
        <end position="576"/>
    </location>
</feature>
<evidence type="ECO:0000313" key="4">
    <source>
        <dbReference type="Proteomes" id="UP001368500"/>
    </source>
</evidence>
<dbReference type="InterPro" id="IPR018640">
    <property type="entry name" value="DUF2063"/>
</dbReference>
<keyword evidence="4" id="KW-1185">Reference proteome</keyword>
<dbReference type="RefSeq" id="WP_341375205.1">
    <property type="nucleotide sequence ID" value="NZ_JBBUTF010000014.1"/>
</dbReference>
<dbReference type="PANTHER" id="PTHR42194:SF1">
    <property type="entry name" value="UPF0276 PROTEIN HI_1600"/>
    <property type="match status" value="1"/>
</dbReference>
<dbReference type="Pfam" id="PF05114">
    <property type="entry name" value="MbnB_TglH_ChrH"/>
    <property type="match status" value="1"/>
</dbReference>
<feature type="region of interest" description="Disordered" evidence="1">
    <location>
        <begin position="319"/>
        <end position="354"/>
    </location>
</feature>
<feature type="domain" description="Putative DNA-binding" evidence="2">
    <location>
        <begin position="382"/>
        <end position="452"/>
    </location>
</feature>